<accession>A0A3N4LE02</accession>
<feature type="coiled-coil region" evidence="1">
    <location>
        <begin position="149"/>
        <end position="205"/>
    </location>
</feature>
<evidence type="ECO:0000256" key="2">
    <source>
        <dbReference type="SAM" id="MobiDB-lite"/>
    </source>
</evidence>
<keyword evidence="1" id="KW-0175">Coiled coil</keyword>
<feature type="compositionally biased region" description="Polar residues" evidence="2">
    <location>
        <begin position="14"/>
        <end position="36"/>
    </location>
</feature>
<proteinExistence type="predicted"/>
<dbReference type="AlphaFoldDB" id="A0A3N4LE02"/>
<dbReference type="InParanoid" id="A0A3N4LE02"/>
<evidence type="ECO:0000313" key="3">
    <source>
        <dbReference type="EMBL" id="RPB21117.1"/>
    </source>
</evidence>
<organism evidence="3 4">
    <name type="scientific">Terfezia boudieri ATCC MYA-4762</name>
    <dbReference type="NCBI Taxonomy" id="1051890"/>
    <lineage>
        <taxon>Eukaryota</taxon>
        <taxon>Fungi</taxon>
        <taxon>Dikarya</taxon>
        <taxon>Ascomycota</taxon>
        <taxon>Pezizomycotina</taxon>
        <taxon>Pezizomycetes</taxon>
        <taxon>Pezizales</taxon>
        <taxon>Pezizaceae</taxon>
        <taxon>Terfezia</taxon>
    </lineage>
</organism>
<dbReference type="Proteomes" id="UP000267821">
    <property type="component" value="Unassembled WGS sequence"/>
</dbReference>
<keyword evidence="4" id="KW-1185">Reference proteome</keyword>
<sequence>MGGAPPQDELLRTLPTSLSDGSSKCSTPNGKRTGLNSSDIADITTRLSAAGLTGITGIDQVTLPSVHEDCAEGISPIVSESEKFLGPSQPSPNTYLSQQFFNRRLLKETCQLFAACSVSNPRNEKQLTEILTQIEERLALLIPEQNNFEHQHELEKEDLELEKQDLKHQYELEKEDLRRKIEQLQRQHEMEKKDLELEKQNFKHQ</sequence>
<gene>
    <name evidence="3" type="ORF">L211DRAFT_890331</name>
</gene>
<evidence type="ECO:0000256" key="1">
    <source>
        <dbReference type="SAM" id="Coils"/>
    </source>
</evidence>
<reference evidence="3 4" key="1">
    <citation type="journal article" date="2018" name="Nat. Ecol. Evol.">
        <title>Pezizomycetes genomes reveal the molecular basis of ectomycorrhizal truffle lifestyle.</title>
        <authorList>
            <person name="Murat C."/>
            <person name="Payen T."/>
            <person name="Noel B."/>
            <person name="Kuo A."/>
            <person name="Morin E."/>
            <person name="Chen J."/>
            <person name="Kohler A."/>
            <person name="Krizsan K."/>
            <person name="Balestrini R."/>
            <person name="Da Silva C."/>
            <person name="Montanini B."/>
            <person name="Hainaut M."/>
            <person name="Levati E."/>
            <person name="Barry K.W."/>
            <person name="Belfiori B."/>
            <person name="Cichocki N."/>
            <person name="Clum A."/>
            <person name="Dockter R.B."/>
            <person name="Fauchery L."/>
            <person name="Guy J."/>
            <person name="Iotti M."/>
            <person name="Le Tacon F."/>
            <person name="Lindquist E.A."/>
            <person name="Lipzen A."/>
            <person name="Malagnac F."/>
            <person name="Mello A."/>
            <person name="Molinier V."/>
            <person name="Miyauchi S."/>
            <person name="Poulain J."/>
            <person name="Riccioni C."/>
            <person name="Rubini A."/>
            <person name="Sitrit Y."/>
            <person name="Splivallo R."/>
            <person name="Traeger S."/>
            <person name="Wang M."/>
            <person name="Zifcakova L."/>
            <person name="Wipf D."/>
            <person name="Zambonelli A."/>
            <person name="Paolocci F."/>
            <person name="Nowrousian M."/>
            <person name="Ottonello S."/>
            <person name="Baldrian P."/>
            <person name="Spatafora J.W."/>
            <person name="Henrissat B."/>
            <person name="Nagy L.G."/>
            <person name="Aury J.M."/>
            <person name="Wincker P."/>
            <person name="Grigoriev I.V."/>
            <person name="Bonfante P."/>
            <person name="Martin F.M."/>
        </authorList>
    </citation>
    <scope>NUCLEOTIDE SEQUENCE [LARGE SCALE GENOMIC DNA]</scope>
    <source>
        <strain evidence="3 4">ATCC MYA-4762</strain>
    </source>
</reference>
<evidence type="ECO:0000313" key="4">
    <source>
        <dbReference type="Proteomes" id="UP000267821"/>
    </source>
</evidence>
<feature type="region of interest" description="Disordered" evidence="2">
    <location>
        <begin position="1"/>
        <end position="36"/>
    </location>
</feature>
<name>A0A3N4LE02_9PEZI</name>
<dbReference type="EMBL" id="ML121563">
    <property type="protein sequence ID" value="RPB21117.1"/>
    <property type="molecule type" value="Genomic_DNA"/>
</dbReference>
<protein>
    <submittedName>
        <fullName evidence="3">Uncharacterized protein</fullName>
    </submittedName>
</protein>